<protein>
    <submittedName>
        <fullName evidence="2">Uncharacterized protein</fullName>
    </submittedName>
</protein>
<feature type="transmembrane region" description="Helical" evidence="1">
    <location>
        <begin position="89"/>
        <end position="109"/>
    </location>
</feature>
<dbReference type="AlphaFoldDB" id="A0A1G5Q1P9"/>
<feature type="transmembrane region" description="Helical" evidence="1">
    <location>
        <begin position="65"/>
        <end position="83"/>
    </location>
</feature>
<keyword evidence="3" id="KW-1185">Reference proteome</keyword>
<dbReference type="EMBL" id="FMWD01000003">
    <property type="protein sequence ID" value="SCZ55239.1"/>
    <property type="molecule type" value="Genomic_DNA"/>
</dbReference>
<keyword evidence="1" id="KW-0812">Transmembrane</keyword>
<keyword evidence="1" id="KW-0472">Membrane</keyword>
<organism evidence="2 3">
    <name type="scientific">Thiohalomonas denitrificans</name>
    <dbReference type="NCBI Taxonomy" id="415747"/>
    <lineage>
        <taxon>Bacteria</taxon>
        <taxon>Pseudomonadati</taxon>
        <taxon>Pseudomonadota</taxon>
        <taxon>Gammaproteobacteria</taxon>
        <taxon>Thiohalomonadales</taxon>
        <taxon>Thiohalomonadaceae</taxon>
        <taxon>Thiohalomonas</taxon>
    </lineage>
</organism>
<evidence type="ECO:0000313" key="2">
    <source>
        <dbReference type="EMBL" id="SCZ55239.1"/>
    </source>
</evidence>
<keyword evidence="1" id="KW-1133">Transmembrane helix</keyword>
<accession>A0A1G5Q1P9</accession>
<evidence type="ECO:0000256" key="1">
    <source>
        <dbReference type="SAM" id="Phobius"/>
    </source>
</evidence>
<evidence type="ECO:0000313" key="3">
    <source>
        <dbReference type="Proteomes" id="UP000199648"/>
    </source>
</evidence>
<sequence length="124" mass="13869">MAEREITASWESYSLPRLFAMFLSPLALPKPHPIRSDMNAAARRHAMRANQRHVQAHLGAYIDRSARGIAGCMIAYLISLHLLGIPLLVMAAGFIMLAAFVHVAVLIFWKQHLDDRFGPVEPPE</sequence>
<proteinExistence type="predicted"/>
<gene>
    <name evidence="2" type="ORF">SAMN03097708_01094</name>
</gene>
<dbReference type="RefSeq" id="WP_092993642.1">
    <property type="nucleotide sequence ID" value="NZ_FMWD01000003.1"/>
</dbReference>
<name>A0A1G5Q1P9_9GAMM</name>
<dbReference type="Proteomes" id="UP000199648">
    <property type="component" value="Unassembled WGS sequence"/>
</dbReference>
<reference evidence="2 3" key="1">
    <citation type="submission" date="2016-10" db="EMBL/GenBank/DDBJ databases">
        <authorList>
            <person name="de Groot N.N."/>
        </authorList>
    </citation>
    <scope>NUCLEOTIDE SEQUENCE [LARGE SCALE GENOMIC DNA]</scope>
    <source>
        <strain evidence="2 3">HLD2</strain>
    </source>
</reference>